<evidence type="ECO:0000256" key="1">
    <source>
        <dbReference type="SAM" id="SignalP"/>
    </source>
</evidence>
<accession>A0ABQ9GD77</accession>
<protein>
    <submittedName>
        <fullName evidence="2">Uncharacterized protein</fullName>
    </submittedName>
</protein>
<organism evidence="2 3">
    <name type="scientific">Dryococelus australis</name>
    <dbReference type="NCBI Taxonomy" id="614101"/>
    <lineage>
        <taxon>Eukaryota</taxon>
        <taxon>Metazoa</taxon>
        <taxon>Ecdysozoa</taxon>
        <taxon>Arthropoda</taxon>
        <taxon>Hexapoda</taxon>
        <taxon>Insecta</taxon>
        <taxon>Pterygota</taxon>
        <taxon>Neoptera</taxon>
        <taxon>Polyneoptera</taxon>
        <taxon>Phasmatodea</taxon>
        <taxon>Verophasmatodea</taxon>
        <taxon>Anareolatae</taxon>
        <taxon>Phasmatidae</taxon>
        <taxon>Eurycanthinae</taxon>
        <taxon>Dryococelus</taxon>
    </lineage>
</organism>
<name>A0ABQ9GD77_9NEOP</name>
<gene>
    <name evidence="2" type="ORF">PR048_029245</name>
</gene>
<sequence>MLSTDQTFQFINLCFLVLAGFPPGYPSMYVLGGQQPPGLIVSGQQPLSQPQQFSPGPAQFHQYHSGGVQPGCWLYSPEPTLILVCDSAKV</sequence>
<evidence type="ECO:0000313" key="3">
    <source>
        <dbReference type="Proteomes" id="UP001159363"/>
    </source>
</evidence>
<keyword evidence="3" id="KW-1185">Reference proteome</keyword>
<comment type="caution">
    <text evidence="2">The sequence shown here is derived from an EMBL/GenBank/DDBJ whole genome shotgun (WGS) entry which is preliminary data.</text>
</comment>
<proteinExistence type="predicted"/>
<evidence type="ECO:0000313" key="2">
    <source>
        <dbReference type="EMBL" id="KAJ8870228.1"/>
    </source>
</evidence>
<keyword evidence="1" id="KW-0732">Signal</keyword>
<reference evidence="2 3" key="1">
    <citation type="submission" date="2023-02" db="EMBL/GenBank/DDBJ databases">
        <title>LHISI_Scaffold_Assembly.</title>
        <authorList>
            <person name="Stuart O.P."/>
            <person name="Cleave R."/>
            <person name="Magrath M.J.L."/>
            <person name="Mikheyev A.S."/>
        </authorList>
    </citation>
    <scope>NUCLEOTIDE SEQUENCE [LARGE SCALE GENOMIC DNA]</scope>
    <source>
        <strain evidence="2">Daus_M_001</strain>
        <tissue evidence="2">Leg muscle</tissue>
    </source>
</reference>
<feature type="chain" id="PRO_5045907428" evidence="1">
    <location>
        <begin position="20"/>
        <end position="90"/>
    </location>
</feature>
<feature type="signal peptide" evidence="1">
    <location>
        <begin position="1"/>
        <end position="19"/>
    </location>
</feature>
<dbReference type="Proteomes" id="UP001159363">
    <property type="component" value="Chromosome 12"/>
</dbReference>
<dbReference type="EMBL" id="JARBHB010000013">
    <property type="protein sequence ID" value="KAJ8870228.1"/>
    <property type="molecule type" value="Genomic_DNA"/>
</dbReference>